<evidence type="ECO:0000259" key="2">
    <source>
        <dbReference type="Pfam" id="PF20167"/>
    </source>
</evidence>
<dbReference type="InterPro" id="IPR046796">
    <property type="entry name" value="Transposase_32_dom"/>
</dbReference>
<dbReference type="Proteomes" id="UP000011115">
    <property type="component" value="Unassembled WGS sequence"/>
</dbReference>
<organism evidence="3 4">
    <name type="scientific">Solanum tuberosum</name>
    <name type="common">Potato</name>
    <dbReference type="NCBI Taxonomy" id="4113"/>
    <lineage>
        <taxon>Eukaryota</taxon>
        <taxon>Viridiplantae</taxon>
        <taxon>Streptophyta</taxon>
        <taxon>Embryophyta</taxon>
        <taxon>Tracheophyta</taxon>
        <taxon>Spermatophyta</taxon>
        <taxon>Magnoliopsida</taxon>
        <taxon>eudicotyledons</taxon>
        <taxon>Gunneridae</taxon>
        <taxon>Pentapetalae</taxon>
        <taxon>asterids</taxon>
        <taxon>lamiids</taxon>
        <taxon>Solanales</taxon>
        <taxon>Solanaceae</taxon>
        <taxon>Solanoideae</taxon>
        <taxon>Solaneae</taxon>
        <taxon>Solanum</taxon>
    </lineage>
</organism>
<feature type="region of interest" description="Disordered" evidence="1">
    <location>
        <begin position="222"/>
        <end position="258"/>
    </location>
</feature>
<feature type="compositionally biased region" description="Low complexity" evidence="1">
    <location>
        <begin position="147"/>
        <end position="161"/>
    </location>
</feature>
<feature type="compositionally biased region" description="Polar residues" evidence="1">
    <location>
        <begin position="135"/>
        <end position="146"/>
    </location>
</feature>
<feature type="compositionally biased region" description="Basic and acidic residues" evidence="1">
    <location>
        <begin position="105"/>
        <end position="114"/>
    </location>
</feature>
<feature type="domain" description="Putative plant transposon protein" evidence="2">
    <location>
        <begin position="1"/>
        <end position="79"/>
    </location>
</feature>
<feature type="region of interest" description="Disordered" evidence="1">
    <location>
        <begin position="105"/>
        <end position="161"/>
    </location>
</feature>
<dbReference type="AlphaFoldDB" id="M1DM30"/>
<protein>
    <recommendedName>
        <fullName evidence="2">Putative plant transposon protein domain-containing protein</fullName>
    </recommendedName>
</protein>
<evidence type="ECO:0000313" key="3">
    <source>
        <dbReference type="EnsemblPlants" id="PGSC0003DMT400091203"/>
    </source>
</evidence>
<dbReference type="EnsemblPlants" id="PGSC0003DMT400091203">
    <property type="protein sequence ID" value="PGSC0003DMT400091203"/>
    <property type="gene ID" value="PGSC0003DMG400040774"/>
</dbReference>
<dbReference type="InParanoid" id="M1DM30"/>
<feature type="compositionally biased region" description="Basic and acidic residues" evidence="1">
    <location>
        <begin position="222"/>
        <end position="241"/>
    </location>
</feature>
<dbReference type="PaxDb" id="4113-PGSC0003DMT400091203"/>
<reference evidence="4" key="1">
    <citation type="journal article" date="2011" name="Nature">
        <title>Genome sequence and analysis of the tuber crop potato.</title>
        <authorList>
            <consortium name="The Potato Genome Sequencing Consortium"/>
        </authorList>
    </citation>
    <scope>NUCLEOTIDE SEQUENCE [LARGE SCALE GENOMIC DNA]</scope>
    <source>
        <strain evidence="4">cv. DM1-3 516 R44</strain>
    </source>
</reference>
<dbReference type="PANTHER" id="PTHR33180:SF31">
    <property type="entry name" value="POLYPROTEIN PROTEIN"/>
    <property type="match status" value="1"/>
</dbReference>
<evidence type="ECO:0000313" key="4">
    <source>
        <dbReference type="Proteomes" id="UP000011115"/>
    </source>
</evidence>
<name>M1DM30_SOLTU</name>
<proteinExistence type="predicted"/>
<evidence type="ECO:0000256" key="1">
    <source>
        <dbReference type="SAM" id="MobiDB-lite"/>
    </source>
</evidence>
<dbReference type="Gramene" id="PGSC0003DMT400091203">
    <property type="protein sequence ID" value="PGSC0003DMT400091203"/>
    <property type="gene ID" value="PGSC0003DMG400040774"/>
</dbReference>
<accession>M1DM30</accession>
<keyword evidence="4" id="KW-1185">Reference proteome</keyword>
<dbReference type="Pfam" id="PF20167">
    <property type="entry name" value="Transposase_32"/>
    <property type="match status" value="1"/>
</dbReference>
<reference evidence="3" key="2">
    <citation type="submission" date="2015-06" db="UniProtKB">
        <authorList>
            <consortium name="EnsemblPlants"/>
        </authorList>
    </citation>
    <scope>IDENTIFICATION</scope>
    <source>
        <strain evidence="3">DM1-3 516 R44</strain>
    </source>
</reference>
<dbReference type="PANTHER" id="PTHR33180">
    <property type="entry name" value="PHOTOSYSTEM II CP43 REACTION CENTER PROTEIN"/>
    <property type="match status" value="1"/>
</dbReference>
<sequence>MNITSRFWFDFISNTIMPSQNESILHHPKATCLGSIMARRRIDLGVLVSQEMAVRAKQTLMSLPFPVLITELCRHAGVPWDPVSDIEVIPPFSTDIRRIEAEFTREEVDRRRTAPSDTSPEVNADSLPAEAHSPTPVSAPSGTPSHFSSFSQVRGVSSSSQPARITQAMILKMRQLAYSADMRATRLEMSIPEMIDRAILAALTPLQTSVDALTVRVMACESRQRETSKKANDKDVPKTTRDVQGGGATHAKSNVETDEELIAAQAEETQKSRDESIFRDLPDLIEAVV</sequence>
<dbReference type="HOGENOM" id="CLU_029307_2_3_1"/>